<dbReference type="AlphaFoldDB" id="A0A9J6RG69"/>
<accession>A0A9J6RG69</accession>
<dbReference type="Gene3D" id="3.20.20.80">
    <property type="entry name" value="Glycosidases"/>
    <property type="match status" value="1"/>
</dbReference>
<dbReference type="InterPro" id="IPR013780">
    <property type="entry name" value="Glyco_hydro_b"/>
</dbReference>
<dbReference type="SUPFAM" id="SSF51445">
    <property type="entry name" value="(Trans)glycosidases"/>
    <property type="match status" value="1"/>
</dbReference>
<dbReference type="PANTHER" id="PTHR42767">
    <property type="entry name" value="ENDO-BETA-1,6-GALACTANASE"/>
    <property type="match status" value="1"/>
</dbReference>
<dbReference type="InterPro" id="IPR039743">
    <property type="entry name" value="6GAL/EXGAL"/>
</dbReference>
<sequence length="503" mass="57641">MSNDEIKIHIKKRYQKIDGFGASGAWALDTIGETWPEKDKNKIADLLFSKDKGIGLSMWRFNIGAGSQDTDQNIIKDPLRRVACFKQTEHENYDWSKQAGQQWFLRAAKQRGVETLIAFVNSPPVWMTKNGHGQPDPSVGSTNLKPEYIEKFAIFLTDVLEYFSDIGLPFHYISPINEPTWSWDQATQEGNRYNINEIKSVLKALYNTLLKRDLAIEIDAPEAVEYLSILDDDLFQSFTKSSYNYTGGNANGSYPGKYRSYLSEMLGDPEIAEIISHKVSAHAYWSDHYAGEDRLEKLRQYVHKNLRRYGEETKLWMSEYCILNENGPKRDLTINTALEVARLIHFDLTVTEVTSWQWWLAVSPYDYKDGLIYIDDVTAGKEPVIQPSKLLWTLGHYSLFVRPGSIRVDVEATQNPHHVMTSAYYHPISQTLTIVLINFSTNSQYLSINIEDCSSRQNSQPDQMYVTSENVSLHIQSIEDQNILIPSRSIVTFIYSDIIPTIN</sequence>
<evidence type="ECO:0000313" key="2">
    <source>
        <dbReference type="EMBL" id="MCZ0704430.1"/>
    </source>
</evidence>
<dbReference type="Proteomes" id="UP001084197">
    <property type="component" value="Unassembled WGS sequence"/>
</dbReference>
<dbReference type="Gene3D" id="2.60.40.1180">
    <property type="entry name" value="Golgi alpha-mannosidase II"/>
    <property type="match status" value="1"/>
</dbReference>
<protein>
    <recommendedName>
        <fullName evidence="1">Endo-beta-1,6-galactanase-like domain-containing protein</fullName>
    </recommendedName>
</protein>
<dbReference type="PANTHER" id="PTHR42767:SF1">
    <property type="entry name" value="ENDO-BETA-1,6-GALACTANASE-LIKE DOMAIN-CONTAINING PROTEIN"/>
    <property type="match status" value="1"/>
</dbReference>
<dbReference type="GO" id="GO:0004553">
    <property type="term" value="F:hydrolase activity, hydrolyzing O-glycosyl compounds"/>
    <property type="evidence" value="ECO:0007669"/>
    <property type="project" value="InterPro"/>
</dbReference>
<evidence type="ECO:0000313" key="3">
    <source>
        <dbReference type="Proteomes" id="UP001084197"/>
    </source>
</evidence>
<dbReference type="Pfam" id="PF14587">
    <property type="entry name" value="Glyco_hydr_30_2"/>
    <property type="match status" value="1"/>
</dbReference>
<dbReference type="InterPro" id="IPR017853">
    <property type="entry name" value="GH"/>
</dbReference>
<dbReference type="EMBL" id="JAPRAT010000036">
    <property type="protein sequence ID" value="MCZ0704430.1"/>
    <property type="molecule type" value="Genomic_DNA"/>
</dbReference>
<dbReference type="InterPro" id="IPR039514">
    <property type="entry name" value="6GAL-like"/>
</dbReference>
<dbReference type="RefSeq" id="WP_268781202.1">
    <property type="nucleotide sequence ID" value="NZ_JAPRAT010000036.1"/>
</dbReference>
<keyword evidence="3" id="KW-1185">Reference proteome</keyword>
<reference evidence="2" key="1">
    <citation type="submission" date="2022-11" db="EMBL/GenBank/DDBJ databases">
        <title>WGS of Natronobacillus azotifigens 24KS-1, an anaerobic diazotrophic haloalkaliphile from soda-rich habitats.</title>
        <authorList>
            <person name="Sorokin D.Y."/>
            <person name="Merkel A.Y."/>
        </authorList>
    </citation>
    <scope>NUCLEOTIDE SEQUENCE</scope>
    <source>
        <strain evidence="2">24KS-1</strain>
    </source>
</reference>
<feature type="domain" description="Endo-beta-1,6-galactanase-like" evidence="1">
    <location>
        <begin position="5"/>
        <end position="373"/>
    </location>
</feature>
<organism evidence="2 3">
    <name type="scientific">Natronobacillus azotifigens</name>
    <dbReference type="NCBI Taxonomy" id="472978"/>
    <lineage>
        <taxon>Bacteria</taxon>
        <taxon>Bacillati</taxon>
        <taxon>Bacillota</taxon>
        <taxon>Bacilli</taxon>
        <taxon>Bacillales</taxon>
        <taxon>Bacillaceae</taxon>
        <taxon>Natronobacillus</taxon>
    </lineage>
</organism>
<name>A0A9J6RG69_9BACI</name>
<gene>
    <name evidence="2" type="ORF">OWO01_14565</name>
</gene>
<proteinExistence type="predicted"/>
<comment type="caution">
    <text evidence="2">The sequence shown here is derived from an EMBL/GenBank/DDBJ whole genome shotgun (WGS) entry which is preliminary data.</text>
</comment>
<evidence type="ECO:0000259" key="1">
    <source>
        <dbReference type="Pfam" id="PF14587"/>
    </source>
</evidence>